<evidence type="ECO:0000256" key="2">
    <source>
        <dbReference type="ARBA" id="ARBA00022475"/>
    </source>
</evidence>
<feature type="transmembrane region" description="Helical" evidence="6">
    <location>
        <begin position="62"/>
        <end position="83"/>
    </location>
</feature>
<dbReference type="Proteomes" id="UP000001593">
    <property type="component" value="Unassembled WGS sequence"/>
</dbReference>
<dbReference type="SUPFAM" id="SSF81321">
    <property type="entry name" value="Family A G protein-coupled receptor-like"/>
    <property type="match status" value="1"/>
</dbReference>
<feature type="transmembrane region" description="Helical" evidence="6">
    <location>
        <begin position="221"/>
        <end position="243"/>
    </location>
</feature>
<dbReference type="PhylomeDB" id="A7S0P4"/>
<evidence type="ECO:0000256" key="5">
    <source>
        <dbReference type="ARBA" id="ARBA00023136"/>
    </source>
</evidence>
<organism evidence="8 9">
    <name type="scientific">Nematostella vectensis</name>
    <name type="common">Starlet sea anemone</name>
    <dbReference type="NCBI Taxonomy" id="45351"/>
    <lineage>
        <taxon>Eukaryota</taxon>
        <taxon>Metazoa</taxon>
        <taxon>Cnidaria</taxon>
        <taxon>Anthozoa</taxon>
        <taxon>Hexacorallia</taxon>
        <taxon>Actiniaria</taxon>
        <taxon>Edwardsiidae</taxon>
        <taxon>Nematostella</taxon>
    </lineage>
</organism>
<evidence type="ECO:0000256" key="6">
    <source>
        <dbReference type="SAM" id="Phobius"/>
    </source>
</evidence>
<keyword evidence="9" id="KW-1185">Reference proteome</keyword>
<keyword evidence="4 6" id="KW-1133">Transmembrane helix</keyword>
<feature type="transmembrane region" description="Helical" evidence="6">
    <location>
        <begin position="263"/>
        <end position="281"/>
    </location>
</feature>
<dbReference type="PANTHER" id="PTHR22750">
    <property type="entry name" value="G-PROTEIN COUPLED RECEPTOR"/>
    <property type="match status" value="1"/>
</dbReference>
<evidence type="ECO:0000256" key="3">
    <source>
        <dbReference type="ARBA" id="ARBA00022692"/>
    </source>
</evidence>
<proteinExistence type="predicted"/>
<comment type="subcellular location">
    <subcellularLocation>
        <location evidence="1">Cell membrane</location>
        <topology evidence="1">Multi-pass membrane protein</topology>
    </subcellularLocation>
</comment>
<protein>
    <recommendedName>
        <fullName evidence="7">G-protein coupled receptors family 1 profile domain-containing protein</fullName>
    </recommendedName>
</protein>
<feature type="domain" description="G-protein coupled receptors family 1 profile" evidence="7">
    <location>
        <begin position="43"/>
        <end position="279"/>
    </location>
</feature>
<feature type="transmembrane region" description="Helical" evidence="6">
    <location>
        <begin position="172"/>
        <end position="194"/>
    </location>
</feature>
<sequence length="343" mass="39010">MNSTVICWPFNVLYSPEAVQEFYVMNIVICVLNSVLAVTITFANSSLLLAILGTPSLRTPSYLLVCSLAVTDVGVGLVIQPLYIWRKMAEMRGDVPTFCALYMAGNVLAHLIGSPSFFTATALSCDRYLAISLGVRYRQKVTTRRILRLIAGLWFLAVFVVIARFYSRKPKYMSIAAALLFVCLLIIMVCYVKAMRLLRSHSRSSLSRDIRKSKLIKYKHSLFTMLLVVICLFCCYLPFVFVHIVGSVSSKEHALELKRARELTTTVLFGNSLVNPLIYLMRSKELRQAFRRSLGRLFCRVLRLPAVHVERVSEYSTDAKFTTFKAVTRNKLCRTETQEDMYL</sequence>
<evidence type="ECO:0000256" key="4">
    <source>
        <dbReference type="ARBA" id="ARBA00022989"/>
    </source>
</evidence>
<keyword evidence="2" id="KW-1003">Cell membrane</keyword>
<evidence type="ECO:0000256" key="1">
    <source>
        <dbReference type="ARBA" id="ARBA00004651"/>
    </source>
</evidence>
<evidence type="ECO:0000313" key="9">
    <source>
        <dbReference type="Proteomes" id="UP000001593"/>
    </source>
</evidence>
<accession>A7S0P4</accession>
<dbReference type="HOGENOM" id="CLU_009579_14_1_1"/>
<dbReference type="InterPro" id="IPR000276">
    <property type="entry name" value="GPCR_Rhodpsn"/>
</dbReference>
<gene>
    <name evidence="8" type="ORF">NEMVEDRAFT_v1g204980</name>
</gene>
<dbReference type="eggNOG" id="KOG3656">
    <property type="taxonomic scope" value="Eukaryota"/>
</dbReference>
<name>A7S0P4_NEMVE</name>
<dbReference type="EMBL" id="DS469561">
    <property type="protein sequence ID" value="EDO42773.1"/>
    <property type="molecule type" value="Genomic_DNA"/>
</dbReference>
<dbReference type="PROSITE" id="PS50262">
    <property type="entry name" value="G_PROTEIN_RECEP_F1_2"/>
    <property type="match status" value="1"/>
</dbReference>
<evidence type="ECO:0000259" key="7">
    <source>
        <dbReference type="PROSITE" id="PS50262"/>
    </source>
</evidence>
<dbReference type="OMA" id="CYFASIN"/>
<dbReference type="GO" id="GO:0005886">
    <property type="term" value="C:plasma membrane"/>
    <property type="evidence" value="ECO:0007669"/>
    <property type="project" value="UniProtKB-SubCell"/>
</dbReference>
<keyword evidence="3 6" id="KW-0812">Transmembrane</keyword>
<dbReference type="AlphaFoldDB" id="A7S0P4"/>
<dbReference type="GO" id="GO:0004930">
    <property type="term" value="F:G protein-coupled receptor activity"/>
    <property type="evidence" value="ECO:0007669"/>
    <property type="project" value="InterPro"/>
</dbReference>
<dbReference type="STRING" id="45351.A7S0P4"/>
<feature type="transmembrane region" description="Helical" evidence="6">
    <location>
        <begin position="23"/>
        <end position="50"/>
    </location>
</feature>
<evidence type="ECO:0000313" key="8">
    <source>
        <dbReference type="EMBL" id="EDO42773.1"/>
    </source>
</evidence>
<dbReference type="PRINTS" id="PR00237">
    <property type="entry name" value="GPCRRHODOPSN"/>
</dbReference>
<dbReference type="InterPro" id="IPR017452">
    <property type="entry name" value="GPCR_Rhodpsn_7TM"/>
</dbReference>
<dbReference type="InParanoid" id="A7S0P4"/>
<dbReference type="Pfam" id="PF00001">
    <property type="entry name" value="7tm_1"/>
    <property type="match status" value="2"/>
</dbReference>
<dbReference type="SMART" id="SM01381">
    <property type="entry name" value="7TM_GPCR_Srsx"/>
    <property type="match status" value="1"/>
</dbReference>
<dbReference type="Gene3D" id="1.20.1070.10">
    <property type="entry name" value="Rhodopsin 7-helix transmembrane proteins"/>
    <property type="match status" value="1"/>
</dbReference>
<feature type="transmembrane region" description="Helical" evidence="6">
    <location>
        <begin position="146"/>
        <end position="166"/>
    </location>
</feature>
<reference evidence="8 9" key="1">
    <citation type="journal article" date="2007" name="Science">
        <title>Sea anemone genome reveals ancestral eumetazoan gene repertoire and genomic organization.</title>
        <authorList>
            <person name="Putnam N.H."/>
            <person name="Srivastava M."/>
            <person name="Hellsten U."/>
            <person name="Dirks B."/>
            <person name="Chapman J."/>
            <person name="Salamov A."/>
            <person name="Terry A."/>
            <person name="Shapiro H."/>
            <person name="Lindquist E."/>
            <person name="Kapitonov V.V."/>
            <person name="Jurka J."/>
            <person name="Genikhovich G."/>
            <person name="Grigoriev I.V."/>
            <person name="Lucas S.M."/>
            <person name="Steele R.E."/>
            <person name="Finnerty J.R."/>
            <person name="Technau U."/>
            <person name="Martindale M.Q."/>
            <person name="Rokhsar D.S."/>
        </authorList>
    </citation>
    <scope>NUCLEOTIDE SEQUENCE [LARGE SCALE GENOMIC DNA]</scope>
    <source>
        <strain evidence="9">CH2 X CH6</strain>
    </source>
</reference>
<keyword evidence="5 6" id="KW-0472">Membrane</keyword>